<proteinExistence type="inferred from homology"/>
<dbReference type="Gene3D" id="3.40.190.10">
    <property type="entry name" value="Periplasmic binding protein-like II"/>
    <property type="match status" value="2"/>
</dbReference>
<gene>
    <name evidence="7" type="ordered locus">Ilyop_2008</name>
</gene>
<evidence type="ECO:0000313" key="8">
    <source>
        <dbReference type="Proteomes" id="UP000006875"/>
    </source>
</evidence>
<sequence length="257" mass="30296">MRKTAFLGIFILFFTFSSAKFLFFKNSESKITLRVGVASNSISEIFNFIKNNFKDEEFELEIIEYSDYIQPNIDLLEDVIDVSYCQNKDFLNLYNTENNTNIVSYGDVYFERMGIYSKKYSSIKEFKNIVIAIPNIESDKIRALKLLENTGLIRVNDEYQILENPRNIRLLEISPKYLLRVIDQADAVIVKENKVLKKESDSFETSLYLEEYNEKYINVLAGKYKSKKKKHIKRLYQILKSSEVKHMIEKKYRGIII</sequence>
<dbReference type="RefSeq" id="WP_013388441.1">
    <property type="nucleotide sequence ID" value="NC_014633.1"/>
</dbReference>
<evidence type="ECO:0000256" key="6">
    <source>
        <dbReference type="ARBA" id="ARBA00023288"/>
    </source>
</evidence>
<dbReference type="PANTHER" id="PTHR30429:SF0">
    <property type="entry name" value="METHIONINE-BINDING LIPOPROTEIN METQ"/>
    <property type="match status" value="1"/>
</dbReference>
<keyword evidence="7" id="KW-0614">Plasmid</keyword>
<dbReference type="EMBL" id="CP002282">
    <property type="protein sequence ID" value="ADO83779.1"/>
    <property type="molecule type" value="Genomic_DNA"/>
</dbReference>
<dbReference type="AlphaFoldDB" id="E3HBG4"/>
<dbReference type="PANTHER" id="PTHR30429">
    <property type="entry name" value="D-METHIONINE-BINDING LIPOPROTEIN METQ"/>
    <property type="match status" value="1"/>
</dbReference>
<protein>
    <submittedName>
        <fullName evidence="7">NLPA lipoprotein</fullName>
    </submittedName>
</protein>
<dbReference type="KEGG" id="ipo:Ilyop_2008"/>
<accession>E3HBG4</accession>
<dbReference type="InterPro" id="IPR004872">
    <property type="entry name" value="Lipoprotein_NlpA"/>
</dbReference>
<keyword evidence="3" id="KW-0732">Signal</keyword>
<dbReference type="Proteomes" id="UP000006875">
    <property type="component" value="Plasmid pILYOP01"/>
</dbReference>
<keyword evidence="8" id="KW-1185">Reference proteome</keyword>
<keyword evidence="5" id="KW-0564">Palmitate</keyword>
<dbReference type="SUPFAM" id="SSF53850">
    <property type="entry name" value="Periplasmic binding protein-like II"/>
    <property type="match status" value="1"/>
</dbReference>
<keyword evidence="6 7" id="KW-0449">Lipoprotein</keyword>
<evidence type="ECO:0000256" key="3">
    <source>
        <dbReference type="ARBA" id="ARBA00022729"/>
    </source>
</evidence>
<geneLocation type="plasmid" evidence="7 8">
    <name>pILYOP01</name>
</geneLocation>
<evidence type="ECO:0000313" key="7">
    <source>
        <dbReference type="EMBL" id="ADO83779.1"/>
    </source>
</evidence>
<dbReference type="Pfam" id="PF03180">
    <property type="entry name" value="Lipoprotein_9"/>
    <property type="match status" value="1"/>
</dbReference>
<dbReference type="GO" id="GO:0016020">
    <property type="term" value="C:membrane"/>
    <property type="evidence" value="ECO:0007669"/>
    <property type="project" value="UniProtKB-SubCell"/>
</dbReference>
<evidence type="ECO:0000256" key="2">
    <source>
        <dbReference type="ARBA" id="ARBA00008973"/>
    </source>
</evidence>
<comment type="similarity">
    <text evidence="2">Belongs to the NlpA lipoprotein family.</text>
</comment>
<evidence type="ECO:0000256" key="4">
    <source>
        <dbReference type="ARBA" id="ARBA00023136"/>
    </source>
</evidence>
<evidence type="ECO:0000256" key="1">
    <source>
        <dbReference type="ARBA" id="ARBA00004635"/>
    </source>
</evidence>
<dbReference type="HOGENOM" id="CLU_067080_0_0_0"/>
<evidence type="ECO:0000256" key="5">
    <source>
        <dbReference type="ARBA" id="ARBA00023139"/>
    </source>
</evidence>
<dbReference type="OrthoDB" id="9812878at2"/>
<comment type="subcellular location">
    <subcellularLocation>
        <location evidence="1">Membrane</location>
        <topology evidence="1">Lipid-anchor</topology>
    </subcellularLocation>
</comment>
<keyword evidence="4" id="KW-0472">Membrane</keyword>
<reference evidence="7 8" key="1">
    <citation type="journal article" date="2010" name="Stand. Genomic Sci.">
        <title>Complete genome sequence of Ilyobacter polytropus type strain (CuHbu1).</title>
        <authorList>
            <person name="Sikorski J."/>
            <person name="Chertkov O."/>
            <person name="Lapidus A."/>
            <person name="Nolan M."/>
            <person name="Lucas S."/>
            <person name="Del Rio T.G."/>
            <person name="Tice H."/>
            <person name="Cheng J.F."/>
            <person name="Tapia R."/>
            <person name="Han C."/>
            <person name="Goodwin L."/>
            <person name="Pitluck S."/>
            <person name="Liolios K."/>
            <person name="Ivanova N."/>
            <person name="Mavromatis K."/>
            <person name="Mikhailova N."/>
            <person name="Pati A."/>
            <person name="Chen A."/>
            <person name="Palaniappan K."/>
            <person name="Land M."/>
            <person name="Hauser L."/>
            <person name="Chang Y.J."/>
            <person name="Jeffries C.D."/>
            <person name="Brambilla E."/>
            <person name="Yasawong M."/>
            <person name="Rohde M."/>
            <person name="Pukall R."/>
            <person name="Spring S."/>
            <person name="Goker M."/>
            <person name="Woyke T."/>
            <person name="Bristow J."/>
            <person name="Eisen J.A."/>
            <person name="Markowitz V."/>
            <person name="Hugenholtz P."/>
            <person name="Kyrpides N.C."/>
            <person name="Klenk H.P."/>
        </authorList>
    </citation>
    <scope>NUCLEOTIDE SEQUENCE [LARGE SCALE GENOMIC DNA]</scope>
    <source>
        <strain evidence="8">ATCC 51220 / DSM 2926 / LMG 16218 / CuHBu1</strain>
        <plasmid evidence="8">pILYOP01</plasmid>
    </source>
</reference>
<organism evidence="7 8">
    <name type="scientific">Ilyobacter polytropus (strain ATCC 51220 / DSM 2926 / LMG 16218 / CuHBu1)</name>
    <dbReference type="NCBI Taxonomy" id="572544"/>
    <lineage>
        <taxon>Bacteria</taxon>
        <taxon>Fusobacteriati</taxon>
        <taxon>Fusobacteriota</taxon>
        <taxon>Fusobacteriia</taxon>
        <taxon>Fusobacteriales</taxon>
        <taxon>Fusobacteriaceae</taxon>
        <taxon>Ilyobacter</taxon>
    </lineage>
</organism>
<name>E3HBG4_ILYPC</name>